<evidence type="ECO:0000313" key="9">
    <source>
        <dbReference type="Proteomes" id="UP001596470"/>
    </source>
</evidence>
<evidence type="ECO:0000256" key="4">
    <source>
        <dbReference type="ARBA" id="ARBA00022692"/>
    </source>
</evidence>
<reference evidence="9" key="1">
    <citation type="journal article" date="2019" name="Int. J. Syst. Evol. Microbiol.">
        <title>The Global Catalogue of Microorganisms (GCM) 10K type strain sequencing project: providing services to taxonomists for standard genome sequencing and annotation.</title>
        <authorList>
            <consortium name="The Broad Institute Genomics Platform"/>
            <consortium name="The Broad Institute Genome Sequencing Center for Infectious Disease"/>
            <person name="Wu L."/>
            <person name="Ma J."/>
        </authorList>
    </citation>
    <scope>NUCLEOTIDE SEQUENCE [LARGE SCALE GENOMIC DNA]</scope>
    <source>
        <strain evidence="9">KACC 12634</strain>
    </source>
</reference>
<keyword evidence="5 7" id="KW-1133">Transmembrane helix</keyword>
<evidence type="ECO:0000256" key="5">
    <source>
        <dbReference type="ARBA" id="ARBA00022989"/>
    </source>
</evidence>
<evidence type="ECO:0000256" key="7">
    <source>
        <dbReference type="SAM" id="Phobius"/>
    </source>
</evidence>
<feature type="transmembrane region" description="Helical" evidence="7">
    <location>
        <begin position="387"/>
        <end position="406"/>
    </location>
</feature>
<dbReference type="Proteomes" id="UP001596470">
    <property type="component" value="Unassembled WGS sequence"/>
</dbReference>
<comment type="caution">
    <text evidence="8">The sequence shown here is derived from an EMBL/GenBank/DDBJ whole genome shotgun (WGS) entry which is preliminary data.</text>
</comment>
<evidence type="ECO:0000313" key="8">
    <source>
        <dbReference type="EMBL" id="MFC6955775.1"/>
    </source>
</evidence>
<evidence type="ECO:0000256" key="3">
    <source>
        <dbReference type="ARBA" id="ARBA00022475"/>
    </source>
</evidence>
<feature type="transmembrane region" description="Helical" evidence="7">
    <location>
        <begin position="324"/>
        <end position="347"/>
    </location>
</feature>
<proteinExistence type="predicted"/>
<keyword evidence="6 7" id="KW-0472">Membrane</keyword>
<keyword evidence="4 7" id="KW-0812">Transmembrane</keyword>
<feature type="transmembrane region" description="Helical" evidence="7">
    <location>
        <begin position="412"/>
        <end position="432"/>
    </location>
</feature>
<name>A0ABW2D2P6_9ACTN</name>
<dbReference type="InterPro" id="IPR002528">
    <property type="entry name" value="MATE_fam"/>
</dbReference>
<comment type="subcellular location">
    <subcellularLocation>
        <location evidence="1">Cell membrane</location>
        <topology evidence="1">Multi-pass membrane protein</topology>
    </subcellularLocation>
</comment>
<feature type="transmembrane region" description="Helical" evidence="7">
    <location>
        <begin position="104"/>
        <end position="129"/>
    </location>
</feature>
<keyword evidence="3" id="KW-1003">Cell membrane</keyword>
<feature type="transmembrane region" description="Helical" evidence="7">
    <location>
        <begin position="141"/>
        <end position="160"/>
    </location>
</feature>
<evidence type="ECO:0000256" key="1">
    <source>
        <dbReference type="ARBA" id="ARBA00004651"/>
    </source>
</evidence>
<accession>A0ABW2D2P6</accession>
<protein>
    <submittedName>
        <fullName evidence="8">MATE family efflux transporter</fullName>
    </submittedName>
</protein>
<feature type="transmembrane region" description="Helical" evidence="7">
    <location>
        <begin position="238"/>
        <end position="262"/>
    </location>
</feature>
<feature type="transmembrane region" description="Helical" evidence="7">
    <location>
        <begin position="197"/>
        <end position="217"/>
    </location>
</feature>
<dbReference type="RefSeq" id="WP_382352630.1">
    <property type="nucleotide sequence ID" value="NZ_JBHMBP010000004.1"/>
</dbReference>
<feature type="transmembrane region" description="Helical" evidence="7">
    <location>
        <begin position="268"/>
        <end position="287"/>
    </location>
</feature>
<organism evidence="8 9">
    <name type="scientific">Glycomyces mayteni</name>
    <dbReference type="NCBI Taxonomy" id="543887"/>
    <lineage>
        <taxon>Bacteria</taxon>
        <taxon>Bacillati</taxon>
        <taxon>Actinomycetota</taxon>
        <taxon>Actinomycetes</taxon>
        <taxon>Glycomycetales</taxon>
        <taxon>Glycomycetaceae</taxon>
        <taxon>Glycomyces</taxon>
    </lineage>
</organism>
<dbReference type="PIRSF" id="PIRSF006603">
    <property type="entry name" value="DinF"/>
    <property type="match status" value="1"/>
</dbReference>
<evidence type="ECO:0000256" key="6">
    <source>
        <dbReference type="ARBA" id="ARBA00023136"/>
    </source>
</evidence>
<evidence type="ECO:0000256" key="2">
    <source>
        <dbReference type="ARBA" id="ARBA00022448"/>
    </source>
</evidence>
<dbReference type="EMBL" id="JBHSYS010000001">
    <property type="protein sequence ID" value="MFC6955775.1"/>
    <property type="molecule type" value="Genomic_DNA"/>
</dbReference>
<feature type="transmembrane region" description="Helical" evidence="7">
    <location>
        <begin position="60"/>
        <end position="83"/>
    </location>
</feature>
<feature type="transmembrane region" description="Helical" evidence="7">
    <location>
        <begin position="359"/>
        <end position="380"/>
    </location>
</feature>
<feature type="transmembrane region" description="Helical" evidence="7">
    <location>
        <begin position="172"/>
        <end position="191"/>
    </location>
</feature>
<keyword evidence="2" id="KW-0813">Transport</keyword>
<sequence length="448" mass="45481">MTARTAEGVRALADAPVGRLLWHGTAQATMSVGIYGIYALTNAAFVAHGVGPTAMGAVNLVAPVLLVLSALSTTVGVGGASLVSRRLGAGDAAGAARAAGNAFLLFWTGALAMAVAGLACLGPLLTALGAEGEMRGYARDYAVVILASTLVGTGFSSLMRAEGRLRFATMQWVVPVLVQIVLDPVLIYGFGMGVRGAALGTAGGQAVSAAMALWFFFWQRDRPYRVRAAHLLPHWPTLRSLLAVGAPSMLAGLGATALTLLVNNLLGAAAAVTAYAVAARVQVFAVMPQQGISMGMQPIVGFNTGRARADRVVRTRTLALRTTLAYSAAAAALTALLAGPITTALLGTASPEAATALRLIAIGIAASGVPLLVSAYFQAVGAPGPSYLISIGTLLVLKIPAVLALSPLGPNGIWAGLAAGDLAAAAAALVLLRLRREVRPERAVPPAM</sequence>
<dbReference type="Pfam" id="PF01554">
    <property type="entry name" value="MatE"/>
    <property type="match status" value="2"/>
</dbReference>
<keyword evidence="9" id="KW-1185">Reference proteome</keyword>
<feature type="transmembrane region" description="Helical" evidence="7">
    <location>
        <begin position="20"/>
        <end position="40"/>
    </location>
</feature>
<dbReference type="PANTHER" id="PTHR43823:SF3">
    <property type="entry name" value="MULTIDRUG EXPORT PROTEIN MEPA"/>
    <property type="match status" value="1"/>
</dbReference>
<gene>
    <name evidence="8" type="ORF">ACFQS3_01060</name>
</gene>
<dbReference type="InterPro" id="IPR048279">
    <property type="entry name" value="MdtK-like"/>
</dbReference>
<dbReference type="PANTHER" id="PTHR43823">
    <property type="entry name" value="SPORULATION PROTEIN YKVU"/>
    <property type="match status" value="1"/>
</dbReference>
<dbReference type="InterPro" id="IPR051327">
    <property type="entry name" value="MATE_MepA_subfamily"/>
</dbReference>